<dbReference type="PANTHER" id="PTHR10165:SF35">
    <property type="entry name" value="RE23632P"/>
    <property type="match status" value="1"/>
</dbReference>
<accession>A0AAV9JWV5</accession>
<protein>
    <recommendedName>
        <fullName evidence="8">Phosphatidic acid phosphatase type 2/haloperoxidase domain-containing protein</fullName>
    </recommendedName>
</protein>
<name>A0AAV9JWV5_9PEZI</name>
<evidence type="ECO:0000259" key="8">
    <source>
        <dbReference type="SMART" id="SM00014"/>
    </source>
</evidence>
<dbReference type="CDD" id="cd03390">
    <property type="entry name" value="PAP2_containing_1_like"/>
    <property type="match status" value="1"/>
</dbReference>
<keyword evidence="10" id="KW-1185">Reference proteome</keyword>
<dbReference type="FunFam" id="1.20.144.10:FF:000017">
    <property type="entry name" value="Diacylglycerol pyrophosphate phosphatase 1"/>
    <property type="match status" value="1"/>
</dbReference>
<dbReference type="GO" id="GO:0046839">
    <property type="term" value="P:phospholipid dephosphorylation"/>
    <property type="evidence" value="ECO:0007669"/>
    <property type="project" value="TreeGrafter"/>
</dbReference>
<proteinExistence type="inferred from homology"/>
<dbReference type="GO" id="GO:0006644">
    <property type="term" value="P:phospholipid metabolic process"/>
    <property type="evidence" value="ECO:0007669"/>
    <property type="project" value="InterPro"/>
</dbReference>
<dbReference type="SMART" id="SM00014">
    <property type="entry name" value="acidPPc"/>
    <property type="match status" value="1"/>
</dbReference>
<evidence type="ECO:0000313" key="10">
    <source>
        <dbReference type="Proteomes" id="UP001324427"/>
    </source>
</evidence>
<dbReference type="SUPFAM" id="SSF48317">
    <property type="entry name" value="Acid phosphatase/Vanadium-dependent haloperoxidase"/>
    <property type="match status" value="1"/>
</dbReference>
<keyword evidence="5 7" id="KW-0472">Membrane</keyword>
<evidence type="ECO:0000256" key="7">
    <source>
        <dbReference type="SAM" id="Phobius"/>
    </source>
</evidence>
<feature type="transmembrane region" description="Helical" evidence="7">
    <location>
        <begin position="85"/>
        <end position="107"/>
    </location>
</feature>
<dbReference type="GO" id="GO:0016020">
    <property type="term" value="C:membrane"/>
    <property type="evidence" value="ECO:0007669"/>
    <property type="project" value="UniProtKB-SubCell"/>
</dbReference>
<evidence type="ECO:0000256" key="1">
    <source>
        <dbReference type="ARBA" id="ARBA00004141"/>
    </source>
</evidence>
<feature type="transmembrane region" description="Helical" evidence="7">
    <location>
        <begin position="214"/>
        <end position="236"/>
    </location>
</feature>
<evidence type="ECO:0000256" key="2">
    <source>
        <dbReference type="ARBA" id="ARBA00008816"/>
    </source>
</evidence>
<dbReference type="Pfam" id="PF01569">
    <property type="entry name" value="PAP2"/>
    <property type="match status" value="1"/>
</dbReference>
<organism evidence="9 10">
    <name type="scientific">Oleoguttula mirabilis</name>
    <dbReference type="NCBI Taxonomy" id="1507867"/>
    <lineage>
        <taxon>Eukaryota</taxon>
        <taxon>Fungi</taxon>
        <taxon>Dikarya</taxon>
        <taxon>Ascomycota</taxon>
        <taxon>Pezizomycotina</taxon>
        <taxon>Dothideomycetes</taxon>
        <taxon>Dothideomycetidae</taxon>
        <taxon>Mycosphaerellales</taxon>
        <taxon>Teratosphaeriaceae</taxon>
        <taxon>Oleoguttula</taxon>
    </lineage>
</organism>
<keyword evidence="4 7" id="KW-1133">Transmembrane helix</keyword>
<feature type="transmembrane region" description="Helical" evidence="7">
    <location>
        <begin position="114"/>
        <end position="132"/>
    </location>
</feature>
<gene>
    <name evidence="9" type="ORF">LTR36_006557</name>
</gene>
<comment type="similarity">
    <text evidence="2">Belongs to the PA-phosphatase related phosphoesterase family.</text>
</comment>
<dbReference type="AlphaFoldDB" id="A0AAV9JWV5"/>
<reference evidence="9 10" key="1">
    <citation type="submission" date="2021-11" db="EMBL/GenBank/DDBJ databases">
        <title>Black yeast isolated from Biological Soil Crust.</title>
        <authorList>
            <person name="Kurbessoian T."/>
        </authorList>
    </citation>
    <scope>NUCLEOTIDE SEQUENCE [LARGE SCALE GENOMIC DNA]</scope>
    <source>
        <strain evidence="9 10">CCFEE 5522</strain>
    </source>
</reference>
<evidence type="ECO:0000256" key="3">
    <source>
        <dbReference type="ARBA" id="ARBA00022692"/>
    </source>
</evidence>
<feature type="transmembrane region" description="Helical" evidence="7">
    <location>
        <begin position="242"/>
        <end position="260"/>
    </location>
</feature>
<feature type="domain" description="Phosphatidic acid phosphatase type 2/haloperoxidase" evidence="8">
    <location>
        <begin position="119"/>
        <end position="260"/>
    </location>
</feature>
<feature type="transmembrane region" description="Helical" evidence="7">
    <location>
        <begin position="185"/>
        <end position="202"/>
    </location>
</feature>
<evidence type="ECO:0000256" key="4">
    <source>
        <dbReference type="ARBA" id="ARBA00022989"/>
    </source>
</evidence>
<feature type="region of interest" description="Disordered" evidence="6">
    <location>
        <begin position="279"/>
        <end position="324"/>
    </location>
</feature>
<feature type="transmembrane region" description="Helical" evidence="7">
    <location>
        <begin position="42"/>
        <end position="59"/>
    </location>
</feature>
<keyword evidence="3 7" id="KW-0812">Transmembrane</keyword>
<feature type="region of interest" description="Disordered" evidence="6">
    <location>
        <begin position="1"/>
        <end position="20"/>
    </location>
</feature>
<evidence type="ECO:0000256" key="5">
    <source>
        <dbReference type="ARBA" id="ARBA00023136"/>
    </source>
</evidence>
<dbReference type="InterPro" id="IPR043216">
    <property type="entry name" value="PAP-like"/>
</dbReference>
<dbReference type="InterPro" id="IPR000326">
    <property type="entry name" value="PAP2/HPO"/>
</dbReference>
<comment type="subcellular location">
    <subcellularLocation>
        <location evidence="1">Membrane</location>
        <topology evidence="1">Multi-pass membrane protein</topology>
    </subcellularLocation>
</comment>
<evidence type="ECO:0000256" key="6">
    <source>
        <dbReference type="SAM" id="MobiDB-lite"/>
    </source>
</evidence>
<dbReference type="PANTHER" id="PTHR10165">
    <property type="entry name" value="LIPID PHOSPHATE PHOSPHATASE"/>
    <property type="match status" value="1"/>
</dbReference>
<comment type="caution">
    <text evidence="9">The sequence shown here is derived from an EMBL/GenBank/DDBJ whole genome shotgun (WGS) entry which is preliminary data.</text>
</comment>
<dbReference type="EMBL" id="JAVFHQ010000004">
    <property type="protein sequence ID" value="KAK4549560.1"/>
    <property type="molecule type" value="Genomic_DNA"/>
</dbReference>
<dbReference type="Gene3D" id="1.20.144.10">
    <property type="entry name" value="Phosphatidic acid phosphatase type 2/haloperoxidase"/>
    <property type="match status" value="1"/>
</dbReference>
<dbReference type="InterPro" id="IPR036938">
    <property type="entry name" value="PAP2/HPO_sf"/>
</dbReference>
<sequence length="324" mass="35124">MAGADTARNGRSKAKPSPNNGDTGGLYAVLQRFWHRSYAGDYVGLVLLLAAYLVIQFLGEPFHRLFRLDDPRISFPHAEVEGVPVSLLFVYAAAVPLALLVLWALVFRPSIHKAHVTILGLAVSIILTSFITDVLKDAIGRPRPDLIARCKPSLSAPQHELVTVDVCTETDHHTLHDGWRSYPSGHSSFAFAGLGYLAMFLASQTHAIRPRASLAVVLLCLAPLLAAALIAVSRLQDYRHDVGDVVCGSLLGFGVALYNFRRYYPSLLSPTCCEPHALPSASGRTSPSGGAFQRVRDEEEGYGTTEPRFSSGDEGEGYGRDGPR</sequence>
<dbReference type="GO" id="GO:0008195">
    <property type="term" value="F:phosphatidate phosphatase activity"/>
    <property type="evidence" value="ECO:0007669"/>
    <property type="project" value="TreeGrafter"/>
</dbReference>
<evidence type="ECO:0000313" key="9">
    <source>
        <dbReference type="EMBL" id="KAK4549560.1"/>
    </source>
</evidence>
<dbReference type="Proteomes" id="UP001324427">
    <property type="component" value="Unassembled WGS sequence"/>
</dbReference>